<accession>A0ABT3PZS6</accession>
<proteinExistence type="inferred from homology"/>
<feature type="active site" description="Proton acceptor" evidence="2">
    <location>
        <position position="120"/>
    </location>
</feature>
<dbReference type="InterPro" id="IPR009097">
    <property type="entry name" value="Cyclic_Pdiesterase"/>
</dbReference>
<dbReference type="Gene3D" id="3.90.1140.10">
    <property type="entry name" value="Cyclic phosphodiesterase"/>
    <property type="match status" value="1"/>
</dbReference>
<dbReference type="SUPFAM" id="SSF55144">
    <property type="entry name" value="LigT-like"/>
    <property type="match status" value="1"/>
</dbReference>
<comment type="similarity">
    <text evidence="2">Belongs to the 2H phosphoesterase superfamily. ThpR family.</text>
</comment>
<organism evidence="4 5">
    <name type="scientific">Fodinibius salicampi</name>
    <dbReference type="NCBI Taxonomy" id="1920655"/>
    <lineage>
        <taxon>Bacteria</taxon>
        <taxon>Pseudomonadati</taxon>
        <taxon>Balneolota</taxon>
        <taxon>Balneolia</taxon>
        <taxon>Balneolales</taxon>
        <taxon>Balneolaceae</taxon>
        <taxon>Fodinibius</taxon>
    </lineage>
</organism>
<reference evidence="4 5" key="1">
    <citation type="submission" date="2021-11" db="EMBL/GenBank/DDBJ databases">
        <title>Aliifidinibius sp. nov., a new bacterium isolated from saline soil.</title>
        <authorList>
            <person name="Galisteo C."/>
            <person name="De La Haba R."/>
            <person name="Sanchez-Porro C."/>
            <person name="Ventosa A."/>
        </authorList>
    </citation>
    <scope>NUCLEOTIDE SEQUENCE [LARGE SCALE GENOMIC DNA]</scope>
    <source>
        <strain evidence="4 5">KACC 190600</strain>
    </source>
</reference>
<evidence type="ECO:0000256" key="2">
    <source>
        <dbReference type="HAMAP-Rule" id="MF_01940"/>
    </source>
</evidence>
<dbReference type="NCBIfam" id="TIGR02258">
    <property type="entry name" value="2_5_ligase"/>
    <property type="match status" value="1"/>
</dbReference>
<comment type="function">
    <text evidence="2">Hydrolyzes RNA 2',3'-cyclic phosphodiester to an RNA 2'-phosphomonoester.</text>
</comment>
<gene>
    <name evidence="4" type="primary">thpR</name>
    <name evidence="4" type="ORF">LQ318_10470</name>
</gene>
<dbReference type="RefSeq" id="WP_265789918.1">
    <property type="nucleotide sequence ID" value="NZ_BAABRS010000002.1"/>
</dbReference>
<dbReference type="EC" id="3.1.4.58" evidence="2"/>
<feature type="domain" description="Phosphoesterase HXTX" evidence="3">
    <location>
        <begin position="9"/>
        <end position="85"/>
    </location>
</feature>
<dbReference type="Pfam" id="PF02834">
    <property type="entry name" value="LigT_PEase"/>
    <property type="match status" value="2"/>
</dbReference>
<dbReference type="PANTHER" id="PTHR35561">
    <property type="entry name" value="RNA 2',3'-CYCLIC PHOSPHODIESTERASE"/>
    <property type="match status" value="1"/>
</dbReference>
<dbReference type="HAMAP" id="MF_01940">
    <property type="entry name" value="RNA_CPDase"/>
    <property type="match status" value="1"/>
</dbReference>
<dbReference type="InterPro" id="IPR004175">
    <property type="entry name" value="RNA_CPDase"/>
</dbReference>
<comment type="caution">
    <text evidence="4">The sequence shown here is derived from an EMBL/GenBank/DDBJ whole genome shotgun (WGS) entry which is preliminary data.</text>
</comment>
<dbReference type="InterPro" id="IPR014051">
    <property type="entry name" value="Phosphoesterase_HXTX"/>
</dbReference>
<feature type="short sequence motif" description="HXTX 2" evidence="2">
    <location>
        <begin position="120"/>
        <end position="123"/>
    </location>
</feature>
<keyword evidence="1 2" id="KW-0378">Hydrolase</keyword>
<feature type="active site" description="Proton donor" evidence="2">
    <location>
        <position position="36"/>
    </location>
</feature>
<evidence type="ECO:0000313" key="5">
    <source>
        <dbReference type="Proteomes" id="UP001207337"/>
    </source>
</evidence>
<comment type="catalytic activity">
    <reaction evidence="2">
        <text>a 3'-end 2',3'-cyclophospho-ribonucleotide-RNA + H2O = a 3'-end 2'-phospho-ribonucleotide-RNA + H(+)</text>
        <dbReference type="Rhea" id="RHEA:11828"/>
        <dbReference type="Rhea" id="RHEA-COMP:10464"/>
        <dbReference type="Rhea" id="RHEA-COMP:17353"/>
        <dbReference type="ChEBI" id="CHEBI:15377"/>
        <dbReference type="ChEBI" id="CHEBI:15378"/>
        <dbReference type="ChEBI" id="CHEBI:83064"/>
        <dbReference type="ChEBI" id="CHEBI:173113"/>
        <dbReference type="EC" id="3.1.4.58"/>
    </reaction>
</comment>
<dbReference type="PANTHER" id="PTHR35561:SF1">
    <property type="entry name" value="RNA 2',3'-CYCLIC PHOSPHODIESTERASE"/>
    <property type="match status" value="1"/>
</dbReference>
<keyword evidence="5" id="KW-1185">Reference proteome</keyword>
<sequence length="179" mass="20584">MRLFIAAPLPEEVREKVSGLYQPMDGLRWQPQSQFHITLKFLGKTDREQLPELIRRLNNTSYSAFQITISGFGIFPEKGRPKILWIGIASPGLLKDLQKKIEQQCVEMGFKAEDRPFVPHITLARIKGTSKRDVMSFVNQHKKVRFPEVPVNKFVLYESKLHPDGAVHEKVEEFPLSAD</sequence>
<evidence type="ECO:0000259" key="3">
    <source>
        <dbReference type="Pfam" id="PF02834"/>
    </source>
</evidence>
<dbReference type="Proteomes" id="UP001207337">
    <property type="component" value="Unassembled WGS sequence"/>
</dbReference>
<feature type="short sequence motif" description="HXTX 1" evidence="2">
    <location>
        <begin position="36"/>
        <end position="39"/>
    </location>
</feature>
<protein>
    <recommendedName>
        <fullName evidence="2">RNA 2',3'-cyclic phosphodiesterase</fullName>
        <shortName evidence="2">RNA 2',3'-CPDase</shortName>
        <ecNumber evidence="2">3.1.4.58</ecNumber>
    </recommendedName>
</protein>
<feature type="domain" description="Phosphoesterase HXTX" evidence="3">
    <location>
        <begin position="92"/>
        <end position="166"/>
    </location>
</feature>
<evidence type="ECO:0000313" key="4">
    <source>
        <dbReference type="EMBL" id="MCW9713331.1"/>
    </source>
</evidence>
<dbReference type="EMBL" id="JAJNDC010000002">
    <property type="protein sequence ID" value="MCW9713331.1"/>
    <property type="molecule type" value="Genomic_DNA"/>
</dbReference>
<evidence type="ECO:0000256" key="1">
    <source>
        <dbReference type="ARBA" id="ARBA00022801"/>
    </source>
</evidence>
<name>A0ABT3PZS6_9BACT</name>